<dbReference type="PANTHER" id="PTHR14324">
    <property type="entry name" value="CONDENSIN-2 COMPLEX SUBUNIT H2"/>
    <property type="match status" value="1"/>
</dbReference>
<dbReference type="WBParaSite" id="DME_0000146001-mRNA-1">
    <property type="protein sequence ID" value="DME_0000146001-mRNA-1"/>
    <property type="gene ID" value="DME_0000146001"/>
</dbReference>
<dbReference type="GO" id="GO:0010032">
    <property type="term" value="P:meiotic chromosome condensation"/>
    <property type="evidence" value="ECO:0007669"/>
    <property type="project" value="TreeGrafter"/>
</dbReference>
<name>A0A0N4U3Y6_DRAME</name>
<dbReference type="AlphaFoldDB" id="A0A0N4U3Y6"/>
<dbReference type="GO" id="GO:0051306">
    <property type="term" value="P:mitotic sister chromatid separation"/>
    <property type="evidence" value="ECO:0007669"/>
    <property type="project" value="TreeGrafter"/>
</dbReference>
<dbReference type="InterPro" id="IPR031737">
    <property type="entry name" value="CNDH2_C"/>
</dbReference>
<dbReference type="GO" id="GO:0000796">
    <property type="term" value="C:condensin complex"/>
    <property type="evidence" value="ECO:0007669"/>
    <property type="project" value="TreeGrafter"/>
</dbReference>
<accession>A0A0N4U3Y6</accession>
<dbReference type="GO" id="GO:0003682">
    <property type="term" value="F:chromatin binding"/>
    <property type="evidence" value="ECO:0007669"/>
    <property type="project" value="TreeGrafter"/>
</dbReference>
<protein>
    <submittedName>
        <fullName evidence="3">CNDH2_C domain-containing protein</fullName>
    </submittedName>
</protein>
<reference evidence="3" key="1">
    <citation type="submission" date="2017-02" db="UniProtKB">
        <authorList>
            <consortium name="WormBaseParasite"/>
        </authorList>
    </citation>
    <scope>IDENTIFICATION</scope>
</reference>
<evidence type="ECO:0000313" key="3">
    <source>
        <dbReference type="WBParaSite" id="DME_0000146001-mRNA-1"/>
    </source>
</evidence>
<feature type="domain" description="Condensin-2 complex subunit H2 C-terminal" evidence="1">
    <location>
        <begin position="25"/>
        <end position="140"/>
    </location>
</feature>
<organism evidence="2 3">
    <name type="scientific">Dracunculus medinensis</name>
    <name type="common">Guinea worm</name>
    <dbReference type="NCBI Taxonomy" id="318479"/>
    <lineage>
        <taxon>Eukaryota</taxon>
        <taxon>Metazoa</taxon>
        <taxon>Ecdysozoa</taxon>
        <taxon>Nematoda</taxon>
        <taxon>Chromadorea</taxon>
        <taxon>Rhabditida</taxon>
        <taxon>Spirurina</taxon>
        <taxon>Dracunculoidea</taxon>
        <taxon>Dracunculidae</taxon>
        <taxon>Dracunculus</taxon>
    </lineage>
</organism>
<dbReference type="InterPro" id="IPR031739">
    <property type="entry name" value="Ncaph2"/>
</dbReference>
<proteinExistence type="predicted"/>
<sequence>LLIIKNCFENKSYILFFPHFFRYWTSAEETSKLCQRVQNWEERINPILEEEEQRREFDIHRYESELLENFDKLGEDKPFYGLLRKEAPSYDISRYFLASLTLSNTGNIELISSLSSNNFTEVSNELHCKVIKLERHHEVFDDSNVSL</sequence>
<evidence type="ECO:0000259" key="1">
    <source>
        <dbReference type="Pfam" id="PF16858"/>
    </source>
</evidence>
<dbReference type="Pfam" id="PF16858">
    <property type="entry name" value="CNDH2_C"/>
    <property type="match status" value="1"/>
</dbReference>
<dbReference type="GO" id="GO:0005634">
    <property type="term" value="C:nucleus"/>
    <property type="evidence" value="ECO:0007669"/>
    <property type="project" value="TreeGrafter"/>
</dbReference>
<dbReference type="PANTHER" id="PTHR14324:SF3">
    <property type="entry name" value="CONDENSIN-2 COMPLEX SUBUNIT H2"/>
    <property type="match status" value="1"/>
</dbReference>
<evidence type="ECO:0000313" key="2">
    <source>
        <dbReference type="Proteomes" id="UP000038040"/>
    </source>
</evidence>
<dbReference type="Proteomes" id="UP000038040">
    <property type="component" value="Unplaced"/>
</dbReference>